<dbReference type="Pfam" id="PF00072">
    <property type="entry name" value="Response_reg"/>
    <property type="match status" value="1"/>
</dbReference>
<evidence type="ECO:0000313" key="7">
    <source>
        <dbReference type="Proteomes" id="UP000177791"/>
    </source>
</evidence>
<reference evidence="6 7" key="1">
    <citation type="submission" date="2016-08" db="EMBL/GenBank/DDBJ databases">
        <title>Hymenobacter coccineus sp. nov., Hymenobacter lapidarius sp. nov. and Hymenobacter glacialis sp. nov., isolated from Antarctic soil.</title>
        <authorList>
            <person name="Sedlacek I."/>
            <person name="Kralova S."/>
            <person name="Kyrova K."/>
            <person name="Maslanova I."/>
            <person name="Stankova E."/>
            <person name="Vrbovska V."/>
            <person name="Nemec M."/>
            <person name="Bartak M."/>
            <person name="Svec P."/>
            <person name="Busse H.-J."/>
            <person name="Pantucek R."/>
        </authorList>
    </citation>
    <scope>NUCLEOTIDE SEQUENCE [LARGE SCALE GENOMIC DNA]</scope>
    <source>
        <strain evidence="6 7">CCM 8648</strain>
    </source>
</reference>
<organism evidence="6 7">
    <name type="scientific">Hymenobacter glacialis</name>
    <dbReference type="NCBI Taxonomy" id="1908236"/>
    <lineage>
        <taxon>Bacteria</taxon>
        <taxon>Pseudomonadati</taxon>
        <taxon>Bacteroidota</taxon>
        <taxon>Cytophagia</taxon>
        <taxon>Cytophagales</taxon>
        <taxon>Hymenobacteraceae</taxon>
        <taxon>Hymenobacter</taxon>
    </lineage>
</organism>
<accession>A0A1G1T6F7</accession>
<dbReference type="InterPro" id="IPR036388">
    <property type="entry name" value="WH-like_DNA-bd_sf"/>
</dbReference>
<protein>
    <submittedName>
        <fullName evidence="6">DNA-binding response regulator</fullName>
    </submittedName>
</protein>
<dbReference type="SUPFAM" id="SSF52172">
    <property type="entry name" value="CheY-like"/>
    <property type="match status" value="1"/>
</dbReference>
<feature type="modified residue" description="4-aspartylphosphate" evidence="2">
    <location>
        <position position="51"/>
    </location>
</feature>
<evidence type="ECO:0000259" key="5">
    <source>
        <dbReference type="PROSITE" id="PS51755"/>
    </source>
</evidence>
<dbReference type="PANTHER" id="PTHR48111:SF36">
    <property type="entry name" value="TRANSCRIPTIONAL REGULATORY PROTEIN CUTR"/>
    <property type="match status" value="1"/>
</dbReference>
<keyword evidence="1 3" id="KW-0238">DNA-binding</keyword>
<dbReference type="EMBL" id="MDZC01000049">
    <property type="protein sequence ID" value="OGX86482.1"/>
    <property type="molecule type" value="Genomic_DNA"/>
</dbReference>
<dbReference type="OrthoDB" id="9774822at2"/>
<dbReference type="PROSITE" id="PS51755">
    <property type="entry name" value="OMPR_PHOB"/>
    <property type="match status" value="1"/>
</dbReference>
<dbReference type="SMART" id="SM00862">
    <property type="entry name" value="Trans_reg_C"/>
    <property type="match status" value="1"/>
</dbReference>
<keyword evidence="7" id="KW-1185">Reference proteome</keyword>
<dbReference type="RefSeq" id="WP_070733752.1">
    <property type="nucleotide sequence ID" value="NZ_MDZC01000049.1"/>
</dbReference>
<feature type="DNA-binding region" description="OmpR/PhoB-type" evidence="3">
    <location>
        <begin position="124"/>
        <end position="224"/>
    </location>
</feature>
<dbReference type="GO" id="GO:0006355">
    <property type="term" value="P:regulation of DNA-templated transcription"/>
    <property type="evidence" value="ECO:0007669"/>
    <property type="project" value="InterPro"/>
</dbReference>
<dbReference type="InterPro" id="IPR011006">
    <property type="entry name" value="CheY-like_superfamily"/>
</dbReference>
<sequence length="224" mass="25036">MTVLIVEDERTLARELGIFLHNQNFACTVARTAAEARWQLADTPFDFVLLDLGLPDGDGLDVLAEAKQNELAAAVIILTARSAVEDRIGGLELGADDYLAKPFSLPELLARMHAITRRRFGLHKPTVPVGAFSLDLQNRRLLHAGQEVGLSVKEYDVLSYLVLNKNRVLTRLQLTEHIWGNLSEAGFDSNYIDAHIKNLRKKLGQHADTDWLETVRGLGYRVRV</sequence>
<dbReference type="Gene3D" id="1.10.10.10">
    <property type="entry name" value="Winged helix-like DNA-binding domain superfamily/Winged helix DNA-binding domain"/>
    <property type="match status" value="1"/>
</dbReference>
<evidence type="ECO:0000259" key="4">
    <source>
        <dbReference type="PROSITE" id="PS50110"/>
    </source>
</evidence>
<dbReference type="Gene3D" id="3.40.50.2300">
    <property type="match status" value="1"/>
</dbReference>
<evidence type="ECO:0000313" key="6">
    <source>
        <dbReference type="EMBL" id="OGX86482.1"/>
    </source>
</evidence>
<comment type="caution">
    <text evidence="6">The sequence shown here is derived from an EMBL/GenBank/DDBJ whole genome shotgun (WGS) entry which is preliminary data.</text>
</comment>
<dbReference type="AlphaFoldDB" id="A0A1G1T6F7"/>
<evidence type="ECO:0000256" key="1">
    <source>
        <dbReference type="ARBA" id="ARBA00023125"/>
    </source>
</evidence>
<gene>
    <name evidence="6" type="ORF">BEN48_12670</name>
</gene>
<dbReference type="GO" id="GO:0005829">
    <property type="term" value="C:cytosol"/>
    <property type="evidence" value="ECO:0007669"/>
    <property type="project" value="TreeGrafter"/>
</dbReference>
<dbReference type="InterPro" id="IPR001867">
    <property type="entry name" value="OmpR/PhoB-type_DNA-bd"/>
</dbReference>
<dbReference type="GO" id="GO:0000156">
    <property type="term" value="F:phosphorelay response regulator activity"/>
    <property type="evidence" value="ECO:0007669"/>
    <property type="project" value="TreeGrafter"/>
</dbReference>
<dbReference type="SMART" id="SM00448">
    <property type="entry name" value="REC"/>
    <property type="match status" value="1"/>
</dbReference>
<dbReference type="STRING" id="1908236.BEN48_12670"/>
<evidence type="ECO:0000256" key="3">
    <source>
        <dbReference type="PROSITE-ProRule" id="PRU01091"/>
    </source>
</evidence>
<dbReference type="InterPro" id="IPR039420">
    <property type="entry name" value="WalR-like"/>
</dbReference>
<feature type="domain" description="Response regulatory" evidence="4">
    <location>
        <begin position="2"/>
        <end position="116"/>
    </location>
</feature>
<keyword evidence="2" id="KW-0597">Phosphoprotein</keyword>
<dbReference type="Gene3D" id="6.10.250.690">
    <property type="match status" value="1"/>
</dbReference>
<dbReference type="Proteomes" id="UP000177791">
    <property type="component" value="Unassembled WGS sequence"/>
</dbReference>
<proteinExistence type="predicted"/>
<dbReference type="GO" id="GO:0000976">
    <property type="term" value="F:transcription cis-regulatory region binding"/>
    <property type="evidence" value="ECO:0007669"/>
    <property type="project" value="TreeGrafter"/>
</dbReference>
<name>A0A1G1T6F7_9BACT</name>
<evidence type="ECO:0000256" key="2">
    <source>
        <dbReference type="PROSITE-ProRule" id="PRU00169"/>
    </source>
</evidence>
<dbReference type="Pfam" id="PF00486">
    <property type="entry name" value="Trans_reg_C"/>
    <property type="match status" value="1"/>
</dbReference>
<feature type="domain" description="OmpR/PhoB-type" evidence="5">
    <location>
        <begin position="124"/>
        <end position="224"/>
    </location>
</feature>
<dbReference type="InterPro" id="IPR001789">
    <property type="entry name" value="Sig_transdc_resp-reg_receiver"/>
</dbReference>
<dbReference type="GO" id="GO:0032993">
    <property type="term" value="C:protein-DNA complex"/>
    <property type="evidence" value="ECO:0007669"/>
    <property type="project" value="TreeGrafter"/>
</dbReference>
<dbReference type="CDD" id="cd00383">
    <property type="entry name" value="trans_reg_C"/>
    <property type="match status" value="1"/>
</dbReference>
<dbReference type="PROSITE" id="PS50110">
    <property type="entry name" value="RESPONSE_REGULATORY"/>
    <property type="match status" value="1"/>
</dbReference>
<dbReference type="PANTHER" id="PTHR48111">
    <property type="entry name" value="REGULATOR OF RPOS"/>
    <property type="match status" value="1"/>
</dbReference>